<dbReference type="InterPro" id="IPR001296">
    <property type="entry name" value="Glyco_trans_1"/>
</dbReference>
<evidence type="ECO:0000313" key="5">
    <source>
        <dbReference type="EMBL" id="KOG68329.1"/>
    </source>
</evidence>
<evidence type="ECO:0000256" key="3">
    <source>
        <dbReference type="SAM" id="MobiDB-lite"/>
    </source>
</evidence>
<organism evidence="5 6">
    <name type="scientific">Streptomyces varsoviensis</name>
    <dbReference type="NCBI Taxonomy" id="67373"/>
    <lineage>
        <taxon>Bacteria</taxon>
        <taxon>Bacillati</taxon>
        <taxon>Actinomycetota</taxon>
        <taxon>Actinomycetes</taxon>
        <taxon>Kitasatosporales</taxon>
        <taxon>Streptomycetaceae</taxon>
        <taxon>Streptomyces</taxon>
    </lineage>
</organism>
<keyword evidence="2" id="KW-0808">Transferase</keyword>
<feature type="compositionally biased region" description="Gly residues" evidence="3">
    <location>
        <begin position="99"/>
        <end position="115"/>
    </location>
</feature>
<dbReference type="Pfam" id="PF00534">
    <property type="entry name" value="Glycos_transf_1"/>
    <property type="match status" value="1"/>
</dbReference>
<dbReference type="Proteomes" id="UP000037020">
    <property type="component" value="Unassembled WGS sequence"/>
</dbReference>
<protein>
    <recommendedName>
        <fullName evidence="1">D-inositol 3-phosphate glycosyltransferase</fullName>
    </recommendedName>
</protein>
<evidence type="ECO:0000313" key="6">
    <source>
        <dbReference type="Proteomes" id="UP000037020"/>
    </source>
</evidence>
<dbReference type="SUPFAM" id="SSF53756">
    <property type="entry name" value="UDP-Glycosyltransferase/glycogen phosphorylase"/>
    <property type="match status" value="1"/>
</dbReference>
<keyword evidence="6" id="KW-1185">Reference proteome</keyword>
<sequence length="401" mass="41772">MKIAFLLHNAYGIGGTNRTVFNLAAALADRHRVEIVSMTRHRDEPGLALDPRVRLVPLADLRPPRGTGRAGAGSVRAEAADGGVRAESADGCVRAESADGGGQAETAGGDAGAEGPGQPAAPAAPLGERHHGPYSRLAERRIADYLRRCTADVIIGTRPSVNMHLARFGPRGALRIAQEHLSLDAHPERLRRELARHYRALDALITTTEADAAAYRERMPLPGVRVLAVPDSVPRPPGAPSDGTAKLVVAAGKLARGKRFDLLIEAFSAVAAKRPDGRLRIYGGGPEHDRLALLIAGLGLGGHVELMGPHAPIEAEFAKASIAVSASEAESFGVTLIEAMRCGLPVVSTDCPLGPAEIIRDGVDGLLVPTGDGQALASALLDLIGDAPRRRAMAAAALDGS</sequence>
<dbReference type="PANTHER" id="PTHR12526:SF627">
    <property type="entry name" value="D-RHAMNOSYLTRANSFERASE WBPZ"/>
    <property type="match status" value="1"/>
</dbReference>
<dbReference type="PANTHER" id="PTHR12526">
    <property type="entry name" value="GLYCOSYLTRANSFERASE"/>
    <property type="match status" value="1"/>
</dbReference>
<comment type="caution">
    <text evidence="5">The sequence shown here is derived from an EMBL/GenBank/DDBJ whole genome shotgun (WGS) entry which is preliminary data.</text>
</comment>
<accession>A0ABR5IU10</accession>
<evidence type="ECO:0000259" key="4">
    <source>
        <dbReference type="Pfam" id="PF00534"/>
    </source>
</evidence>
<dbReference type="Gene3D" id="3.40.50.2000">
    <property type="entry name" value="Glycogen Phosphorylase B"/>
    <property type="match status" value="3"/>
</dbReference>
<dbReference type="EMBL" id="LGUT01003956">
    <property type="protein sequence ID" value="KOG68329.1"/>
    <property type="molecule type" value="Genomic_DNA"/>
</dbReference>
<feature type="domain" description="Glycosyl transferase family 1" evidence="4">
    <location>
        <begin position="241"/>
        <end position="397"/>
    </location>
</feature>
<feature type="compositionally biased region" description="Low complexity" evidence="3">
    <location>
        <begin position="116"/>
        <end position="126"/>
    </location>
</feature>
<name>A0ABR5IU10_9ACTN</name>
<proteinExistence type="predicted"/>
<feature type="region of interest" description="Disordered" evidence="3">
    <location>
        <begin position="60"/>
        <end position="130"/>
    </location>
</feature>
<evidence type="ECO:0000256" key="1">
    <source>
        <dbReference type="ARBA" id="ARBA00021292"/>
    </source>
</evidence>
<reference evidence="5 6" key="1">
    <citation type="submission" date="2015-07" db="EMBL/GenBank/DDBJ databases">
        <authorList>
            <person name="Ju K.-S."/>
            <person name="Doroghazi J.R."/>
            <person name="Metcalf W.W."/>
        </authorList>
    </citation>
    <scope>NUCLEOTIDE SEQUENCE [LARGE SCALE GENOMIC DNA]</scope>
    <source>
        <strain evidence="5 6">NRRL B-3589</strain>
    </source>
</reference>
<evidence type="ECO:0000256" key="2">
    <source>
        <dbReference type="ARBA" id="ARBA00022679"/>
    </source>
</evidence>
<gene>
    <name evidence="5" type="ORF">ADK38_41145</name>
</gene>
<feature type="non-terminal residue" evidence="5">
    <location>
        <position position="401"/>
    </location>
</feature>